<proteinExistence type="predicted"/>
<dbReference type="GO" id="GO:0016491">
    <property type="term" value="F:oxidoreductase activity"/>
    <property type="evidence" value="ECO:0007669"/>
    <property type="project" value="InterPro"/>
</dbReference>
<dbReference type="Gene3D" id="3.40.50.720">
    <property type="entry name" value="NAD(P)-binding Rossmann-like Domain"/>
    <property type="match status" value="1"/>
</dbReference>
<dbReference type="PANTHER" id="PTHR45033:SF2">
    <property type="entry name" value="ZINC-TYPE ALCOHOL DEHYDROGENASE-LIKE PROTEIN C1773.06C"/>
    <property type="match status" value="1"/>
</dbReference>
<dbReference type="PANTHER" id="PTHR45033">
    <property type="match status" value="1"/>
</dbReference>
<dbReference type="Pfam" id="PF00107">
    <property type="entry name" value="ADH_zinc_N"/>
    <property type="match status" value="1"/>
</dbReference>
<dbReference type="Proteomes" id="UP001050975">
    <property type="component" value="Unassembled WGS sequence"/>
</dbReference>
<dbReference type="SMART" id="SM00829">
    <property type="entry name" value="PKS_ER"/>
    <property type="match status" value="1"/>
</dbReference>
<evidence type="ECO:0000313" key="3">
    <source>
        <dbReference type="Proteomes" id="UP001050975"/>
    </source>
</evidence>
<dbReference type="AlphaFoldDB" id="A0AAV3WGP2"/>
<dbReference type="RefSeq" id="WP_226579460.1">
    <property type="nucleotide sequence ID" value="NZ_BLAY01000031.1"/>
</dbReference>
<dbReference type="SUPFAM" id="SSF50129">
    <property type="entry name" value="GroES-like"/>
    <property type="match status" value="1"/>
</dbReference>
<dbReference type="InterPro" id="IPR013154">
    <property type="entry name" value="ADH-like_N"/>
</dbReference>
<dbReference type="Pfam" id="PF08240">
    <property type="entry name" value="ADH_N"/>
    <property type="match status" value="1"/>
</dbReference>
<dbReference type="InterPro" id="IPR013149">
    <property type="entry name" value="ADH-like_C"/>
</dbReference>
<comment type="caution">
    <text evidence="2">The sequence shown here is derived from an EMBL/GenBank/DDBJ whole genome shotgun (WGS) entry which is preliminary data.</text>
</comment>
<accession>A0AAV3WGP2</accession>
<sequence>MKAYQIQTSDGIDGLKLVDLPEPKPGVGQILIRVRATSLNYRDTAVVSGKYPGQTLPVIPLSDGAGDVVEIGEGVTRVKVGDRVAGIFFQDWIAGRLTRAKIKSALGGAIDGMLAEYVVLNQEGVVLLPEHLSYEEGAALPCAAVTAWQALVTRGQLAAGETVLLLGTGGVSIFALQFAKTLGAKIIITSSSDEKLERAKAMGAQETINYKTYPEWQEQVWKLTNKEGVDQVIEVGGAGTLDRSLRSARVGGRVSLIGVLGGAGDVNYVHILQKSIDVQGIYVGSREMFEAMNRAIALHQIKPIVDRVFPLNEAPEAYRYLKSGSHFGKIVMQL</sequence>
<dbReference type="EMBL" id="BLAY01000031">
    <property type="protein sequence ID" value="GET37644.1"/>
    <property type="molecule type" value="Genomic_DNA"/>
</dbReference>
<dbReference type="InterPro" id="IPR020843">
    <property type="entry name" value="ER"/>
</dbReference>
<dbReference type="InterPro" id="IPR052711">
    <property type="entry name" value="Zinc_ADH-like"/>
</dbReference>
<reference evidence="2" key="1">
    <citation type="submission" date="2019-10" db="EMBL/GenBank/DDBJ databases">
        <title>Draft genome sequece of Microseira wollei NIES-4236.</title>
        <authorList>
            <person name="Yamaguchi H."/>
            <person name="Suzuki S."/>
            <person name="Kawachi M."/>
        </authorList>
    </citation>
    <scope>NUCLEOTIDE SEQUENCE</scope>
    <source>
        <strain evidence="2">NIES-4236</strain>
    </source>
</reference>
<organism evidence="2 3">
    <name type="scientific">Microseira wollei NIES-4236</name>
    <dbReference type="NCBI Taxonomy" id="2530354"/>
    <lineage>
        <taxon>Bacteria</taxon>
        <taxon>Bacillati</taxon>
        <taxon>Cyanobacteriota</taxon>
        <taxon>Cyanophyceae</taxon>
        <taxon>Oscillatoriophycideae</taxon>
        <taxon>Aerosakkonematales</taxon>
        <taxon>Aerosakkonemataceae</taxon>
        <taxon>Microseira</taxon>
    </lineage>
</organism>
<dbReference type="CDD" id="cd08276">
    <property type="entry name" value="MDR7"/>
    <property type="match status" value="1"/>
</dbReference>
<dbReference type="SUPFAM" id="SSF51735">
    <property type="entry name" value="NAD(P)-binding Rossmann-fold domains"/>
    <property type="match status" value="1"/>
</dbReference>
<name>A0AAV3WGP2_9CYAN</name>
<dbReference type="InterPro" id="IPR036291">
    <property type="entry name" value="NAD(P)-bd_dom_sf"/>
</dbReference>
<feature type="domain" description="Enoyl reductase (ER)" evidence="1">
    <location>
        <begin position="11"/>
        <end position="332"/>
    </location>
</feature>
<dbReference type="InterPro" id="IPR011032">
    <property type="entry name" value="GroES-like_sf"/>
</dbReference>
<evidence type="ECO:0000259" key="1">
    <source>
        <dbReference type="SMART" id="SM00829"/>
    </source>
</evidence>
<keyword evidence="3" id="KW-1185">Reference proteome</keyword>
<evidence type="ECO:0000313" key="2">
    <source>
        <dbReference type="EMBL" id="GET37644.1"/>
    </source>
</evidence>
<gene>
    <name evidence="2" type="ORF">MiSe_23980</name>
</gene>
<dbReference type="Gene3D" id="3.90.180.10">
    <property type="entry name" value="Medium-chain alcohol dehydrogenases, catalytic domain"/>
    <property type="match status" value="1"/>
</dbReference>
<protein>
    <submittedName>
        <fullName evidence="2">Alcohol dehydrogenase</fullName>
    </submittedName>
</protein>